<evidence type="ECO:0000313" key="5">
    <source>
        <dbReference type="EMBL" id="CAE7317916.1"/>
    </source>
</evidence>
<evidence type="ECO:0000256" key="2">
    <source>
        <dbReference type="SAM" id="Coils"/>
    </source>
</evidence>
<dbReference type="OrthoDB" id="423080at2759"/>
<dbReference type="Proteomes" id="UP000604046">
    <property type="component" value="Unassembled WGS sequence"/>
</dbReference>
<dbReference type="InterPro" id="IPR013087">
    <property type="entry name" value="Znf_C2H2_type"/>
</dbReference>
<keyword evidence="1" id="KW-0479">Metal-binding</keyword>
<name>A0A812NMD5_9DINO</name>
<feature type="domain" description="C2H2-type" evidence="4">
    <location>
        <begin position="540"/>
        <end position="563"/>
    </location>
</feature>
<dbReference type="GO" id="GO:0008270">
    <property type="term" value="F:zinc ion binding"/>
    <property type="evidence" value="ECO:0007669"/>
    <property type="project" value="UniProtKB-KW"/>
</dbReference>
<dbReference type="EMBL" id="CAJNDS010002087">
    <property type="protein sequence ID" value="CAE7317916.1"/>
    <property type="molecule type" value="Genomic_DNA"/>
</dbReference>
<keyword evidence="1" id="KW-0863">Zinc-finger</keyword>
<keyword evidence="1" id="KW-0862">Zinc</keyword>
<feature type="region of interest" description="Disordered" evidence="3">
    <location>
        <begin position="512"/>
        <end position="533"/>
    </location>
</feature>
<feature type="compositionally biased region" description="Polar residues" evidence="3">
    <location>
        <begin position="289"/>
        <end position="302"/>
    </location>
</feature>
<evidence type="ECO:0000259" key="4">
    <source>
        <dbReference type="PROSITE" id="PS50157"/>
    </source>
</evidence>
<feature type="coiled-coil region" evidence="2">
    <location>
        <begin position="382"/>
        <end position="412"/>
    </location>
</feature>
<evidence type="ECO:0000256" key="3">
    <source>
        <dbReference type="SAM" id="MobiDB-lite"/>
    </source>
</evidence>
<organism evidence="5 6">
    <name type="scientific">Symbiodinium natans</name>
    <dbReference type="NCBI Taxonomy" id="878477"/>
    <lineage>
        <taxon>Eukaryota</taxon>
        <taxon>Sar</taxon>
        <taxon>Alveolata</taxon>
        <taxon>Dinophyceae</taxon>
        <taxon>Suessiales</taxon>
        <taxon>Symbiodiniaceae</taxon>
        <taxon>Symbiodinium</taxon>
    </lineage>
</organism>
<feature type="region of interest" description="Disordered" evidence="3">
    <location>
        <begin position="289"/>
        <end position="311"/>
    </location>
</feature>
<accession>A0A812NMD5</accession>
<protein>
    <recommendedName>
        <fullName evidence="4">C2H2-type domain-containing protein</fullName>
    </recommendedName>
</protein>
<dbReference type="AlphaFoldDB" id="A0A812NMD5"/>
<comment type="caution">
    <text evidence="5">The sequence shown here is derived from an EMBL/GenBank/DDBJ whole genome shotgun (WGS) entry which is preliminary data.</text>
</comment>
<evidence type="ECO:0000313" key="6">
    <source>
        <dbReference type="Proteomes" id="UP000604046"/>
    </source>
</evidence>
<dbReference type="PROSITE" id="PS00028">
    <property type="entry name" value="ZINC_FINGER_C2H2_1"/>
    <property type="match status" value="1"/>
</dbReference>
<sequence>MGCVDRGDLFGDLQMSQISEDELDVAGLGLGVAGLEGSGSDCSDVSGEGAFGSELFEEEESESEGCSSGDGLQIGMVSDGPGPAFPEALHLARRRNSFDCGYDEDGSLSEFLGTCRASAPGRGRILRRQLRQQLREQASGVLNLEIDSGDRSVFSFHGLAQGFPNLRQLLYKTTDCLRVIYDLRGFGSCRNLRSLKLQLSFQTMCEEEPARCGVTALKPLAETLEVLEIGRLRFNVAEDLEVLQSFRQLKVLKYEGVNEGSSESSNDAPGSILDLRQLSALQELEFTETSFTAPRETGQGTAASEEDSSDDECWMCPRPSLQVLMLPEHLKSVTFKHQYGSRITPALRRLLRQHGCSCQEFVPEDMVGRGTLNFVGGFKPQTGAQIEAKEEAEKEKRRLRKEELRAKQDQARAMAFAQVPGLLPSSDTGFEKGEEVYIFEEGSFRQGTVERKPKKSTSSVWVQPKYPGRRGFGFQGLQPFNPMSILHPSCVFRELPVLDSLQLCGGGETQVWRHKPSMGPPPAKRRRCEASEPTETSRMAICETCGKQLRSVQGLKQHRRDKHGEVLGI</sequence>
<dbReference type="PROSITE" id="PS50157">
    <property type="entry name" value="ZINC_FINGER_C2H2_2"/>
    <property type="match status" value="1"/>
</dbReference>
<keyword evidence="6" id="KW-1185">Reference proteome</keyword>
<proteinExistence type="predicted"/>
<dbReference type="InterPro" id="IPR032675">
    <property type="entry name" value="LRR_dom_sf"/>
</dbReference>
<keyword evidence="2" id="KW-0175">Coiled coil</keyword>
<dbReference type="Gene3D" id="3.80.10.10">
    <property type="entry name" value="Ribonuclease Inhibitor"/>
    <property type="match status" value="1"/>
</dbReference>
<evidence type="ECO:0000256" key="1">
    <source>
        <dbReference type="PROSITE-ProRule" id="PRU00042"/>
    </source>
</evidence>
<reference evidence="5" key="1">
    <citation type="submission" date="2021-02" db="EMBL/GenBank/DDBJ databases">
        <authorList>
            <person name="Dougan E. K."/>
            <person name="Rhodes N."/>
            <person name="Thang M."/>
            <person name="Chan C."/>
        </authorList>
    </citation>
    <scope>NUCLEOTIDE SEQUENCE</scope>
</reference>
<gene>
    <name evidence="5" type="ORF">SNAT2548_LOCUS16666</name>
</gene>